<protein>
    <submittedName>
        <fullName evidence="1">Uncharacterized protein</fullName>
    </submittedName>
</protein>
<dbReference type="AlphaFoldDB" id="W0N249"/>
<reference evidence="1 2" key="1">
    <citation type="submission" date="2013-12" db="EMBL/GenBank/DDBJ databases">
        <title>Interactions Between Genome Architecture and Virulence Genes in Pseudomonas syringae, strain CC1557 as a model.</title>
        <authorList>
            <person name="Baltrus D."/>
            <person name="Hockett K."/>
            <person name="Karlsrud E."/>
            <person name="Dougherty K."/>
            <person name="Nishimura M."/>
        </authorList>
    </citation>
    <scope>NUCLEOTIDE SEQUENCE [LARGE SCALE GENOMIC DNA]</scope>
    <source>
        <strain evidence="1 2">CC1557</strain>
    </source>
</reference>
<dbReference type="EMBL" id="CP007014">
    <property type="protein sequence ID" value="AHG43545.1"/>
    <property type="molecule type" value="Genomic_DNA"/>
</dbReference>
<dbReference type="KEGG" id="psyr:N018_10245"/>
<dbReference type="HOGENOM" id="CLU_3331856_0_0_6"/>
<evidence type="ECO:0000313" key="1">
    <source>
        <dbReference type="EMBL" id="AHG43545.1"/>
    </source>
</evidence>
<accession>W0N249</accession>
<name>W0N249_PSESX</name>
<organism evidence="1 2">
    <name type="scientific">Pseudomonas syringae CC1557</name>
    <dbReference type="NCBI Taxonomy" id="1357279"/>
    <lineage>
        <taxon>Bacteria</taxon>
        <taxon>Pseudomonadati</taxon>
        <taxon>Pseudomonadota</taxon>
        <taxon>Gammaproteobacteria</taxon>
        <taxon>Pseudomonadales</taxon>
        <taxon>Pseudomonadaceae</taxon>
        <taxon>Pseudomonas</taxon>
        <taxon>Pseudomonas syringae</taxon>
    </lineage>
</organism>
<sequence>MSVGIMSTDAVALRSALHLAWACARQQLMRVAPRARRK</sequence>
<dbReference type="Proteomes" id="UP000019089">
    <property type="component" value="Chromosome"/>
</dbReference>
<evidence type="ECO:0000313" key="2">
    <source>
        <dbReference type="Proteomes" id="UP000019089"/>
    </source>
</evidence>
<proteinExistence type="predicted"/>
<gene>
    <name evidence="1" type="ORF">N018_10245</name>
</gene>